<dbReference type="PANTHER" id="PTHR46165">
    <property type="entry name" value="SET AND MYND DOMAIN-CONTAINING PROTEIN 4"/>
    <property type="match status" value="1"/>
</dbReference>
<keyword evidence="3" id="KW-0949">S-adenosyl-L-methionine</keyword>
<dbReference type="InterPro" id="IPR002893">
    <property type="entry name" value="Znf_MYND"/>
</dbReference>
<dbReference type="Gene3D" id="6.10.140.2220">
    <property type="match status" value="1"/>
</dbReference>
<gene>
    <name evidence="11" type="primary">LOC107271815</name>
</gene>
<keyword evidence="10" id="KW-1185">Reference proteome</keyword>
<dbReference type="AlphaFoldDB" id="A0AAJ7C7H9"/>
<dbReference type="RefSeq" id="XP_015603735.1">
    <property type="nucleotide sequence ID" value="XM_015748249.2"/>
</dbReference>
<sequence length="521" mass="59850">MENDIARIRISYAYKLNLSKEDAVKLFVHTITANPECAKLKKNIPEAILYKKKGDSSLADSAYKDALKHYTKSLQLIPDNTDKEAIIYMSRSVVLRKLQAYEEAVMDAQRALRCPVSDDLKKKLYTRIKKLQFHLAKKSRMEKLTNKFREDCPIVAYGENSEIAGASSALILSRDSENILRLFTSRPVKAGDVLLVQKPYIAVVDEIEEDSIFTCHHCLKHYLAPIPCTSCARTLYCSTKCCNEAYNIHKYECDVSLCKTMEFIAYLKMLIFVANQGRGADDGLIANCHRVIDSLVPLLLTDKEKVENNHSQNYLASFMAVFLKTNTDFSSEDYDVCGLAHVILRLGYLIQTTSARIKCGSKNNIPGIAVYPVLSLLQCCEWNVISYTYGTTVNVVRAGRDIAQGEQIFENDYQAIIQKTVFETERIQLINEVYVLCFHNKHSEDYTPVWIEKLKLPLRLVRRLRKSPNNIRYMWELMDFMNKNAKKPCSGLDYMKMFLEDAYMGCENAWLRRFYEDIGLW</sequence>
<dbReference type="PROSITE" id="PS01360">
    <property type="entry name" value="ZF_MYND_1"/>
    <property type="match status" value="1"/>
</dbReference>
<dbReference type="Gene3D" id="1.10.220.160">
    <property type="match status" value="1"/>
</dbReference>
<evidence type="ECO:0000256" key="2">
    <source>
        <dbReference type="ARBA" id="ARBA00022679"/>
    </source>
</evidence>
<dbReference type="GO" id="GO:0042826">
    <property type="term" value="F:histone deacetylase binding"/>
    <property type="evidence" value="ECO:0007669"/>
    <property type="project" value="TreeGrafter"/>
</dbReference>
<evidence type="ECO:0000313" key="10">
    <source>
        <dbReference type="Proteomes" id="UP000694920"/>
    </source>
</evidence>
<accession>A0AAJ7C7H9</accession>
<evidence type="ECO:0000256" key="4">
    <source>
        <dbReference type="ARBA" id="ARBA00022723"/>
    </source>
</evidence>
<proteinExistence type="predicted"/>
<evidence type="ECO:0000256" key="3">
    <source>
        <dbReference type="ARBA" id="ARBA00022691"/>
    </source>
</evidence>
<evidence type="ECO:0000313" key="11">
    <source>
        <dbReference type="RefSeq" id="XP_015603735.1"/>
    </source>
</evidence>
<dbReference type="Pfam" id="PF01753">
    <property type="entry name" value="zf-MYND"/>
    <property type="match status" value="1"/>
</dbReference>
<dbReference type="GeneID" id="107271815"/>
<dbReference type="GO" id="GO:0005634">
    <property type="term" value="C:nucleus"/>
    <property type="evidence" value="ECO:0007669"/>
    <property type="project" value="TreeGrafter"/>
</dbReference>
<keyword evidence="2" id="KW-0808">Transferase</keyword>
<name>A0AAJ7C7H9_CEPCN</name>
<dbReference type="InterPro" id="IPR019734">
    <property type="entry name" value="TPR_rpt"/>
</dbReference>
<evidence type="ECO:0000256" key="6">
    <source>
        <dbReference type="ARBA" id="ARBA00022833"/>
    </source>
</evidence>
<dbReference type="PROSITE" id="PS50865">
    <property type="entry name" value="ZF_MYND_2"/>
    <property type="match status" value="1"/>
</dbReference>
<evidence type="ECO:0000256" key="7">
    <source>
        <dbReference type="PROSITE-ProRule" id="PRU00134"/>
    </source>
</evidence>
<dbReference type="PROSITE" id="PS50005">
    <property type="entry name" value="TPR"/>
    <property type="match status" value="1"/>
</dbReference>
<keyword evidence="6" id="KW-0862">Zinc</keyword>
<dbReference type="InterPro" id="IPR046341">
    <property type="entry name" value="SET_dom_sf"/>
</dbReference>
<keyword evidence="4" id="KW-0479">Metal-binding</keyword>
<organism evidence="10 11">
    <name type="scientific">Cephus cinctus</name>
    <name type="common">Wheat stem sawfly</name>
    <dbReference type="NCBI Taxonomy" id="211228"/>
    <lineage>
        <taxon>Eukaryota</taxon>
        <taxon>Metazoa</taxon>
        <taxon>Ecdysozoa</taxon>
        <taxon>Arthropoda</taxon>
        <taxon>Hexapoda</taxon>
        <taxon>Insecta</taxon>
        <taxon>Pterygota</taxon>
        <taxon>Neoptera</taxon>
        <taxon>Endopterygota</taxon>
        <taxon>Hymenoptera</taxon>
        <taxon>Cephoidea</taxon>
        <taxon>Cephidae</taxon>
        <taxon>Cephus</taxon>
    </lineage>
</organism>
<dbReference type="Proteomes" id="UP000694920">
    <property type="component" value="Unplaced"/>
</dbReference>
<dbReference type="SUPFAM" id="SSF48452">
    <property type="entry name" value="TPR-like"/>
    <property type="match status" value="1"/>
</dbReference>
<evidence type="ECO:0000259" key="9">
    <source>
        <dbReference type="PROSITE" id="PS50865"/>
    </source>
</evidence>
<feature type="repeat" description="TPR" evidence="8">
    <location>
        <begin position="47"/>
        <end position="80"/>
    </location>
</feature>
<evidence type="ECO:0000256" key="1">
    <source>
        <dbReference type="ARBA" id="ARBA00022603"/>
    </source>
</evidence>
<keyword evidence="8" id="KW-0802">TPR repeat</keyword>
<dbReference type="InterPro" id="IPR052097">
    <property type="entry name" value="SET-MYND_domain_protein"/>
</dbReference>
<dbReference type="GO" id="GO:0032259">
    <property type="term" value="P:methylation"/>
    <property type="evidence" value="ECO:0007669"/>
    <property type="project" value="UniProtKB-KW"/>
</dbReference>
<evidence type="ECO:0000256" key="8">
    <source>
        <dbReference type="PROSITE-ProRule" id="PRU00339"/>
    </source>
</evidence>
<dbReference type="KEGG" id="ccin:107271815"/>
<dbReference type="InterPro" id="IPR011990">
    <property type="entry name" value="TPR-like_helical_dom_sf"/>
</dbReference>
<dbReference type="PANTHER" id="PTHR46165:SF2">
    <property type="entry name" value="SET AND MYND DOMAIN-CONTAINING PROTEIN 4"/>
    <property type="match status" value="1"/>
</dbReference>
<feature type="domain" description="MYND-type" evidence="9">
    <location>
        <begin position="215"/>
        <end position="253"/>
    </location>
</feature>
<reference evidence="11" key="1">
    <citation type="submission" date="2025-08" db="UniProtKB">
        <authorList>
            <consortium name="RefSeq"/>
        </authorList>
    </citation>
    <scope>IDENTIFICATION</scope>
</reference>
<protein>
    <submittedName>
        <fullName evidence="11">Uncharacterized protein LOC107271815 isoform X1</fullName>
    </submittedName>
</protein>
<dbReference type="GO" id="GO:0005737">
    <property type="term" value="C:cytoplasm"/>
    <property type="evidence" value="ECO:0007669"/>
    <property type="project" value="TreeGrafter"/>
</dbReference>
<evidence type="ECO:0000256" key="5">
    <source>
        <dbReference type="ARBA" id="ARBA00022771"/>
    </source>
</evidence>
<keyword evidence="5 7" id="KW-0863">Zinc-finger</keyword>
<dbReference type="SUPFAM" id="SSF82199">
    <property type="entry name" value="SET domain"/>
    <property type="match status" value="1"/>
</dbReference>
<dbReference type="GO" id="GO:0008168">
    <property type="term" value="F:methyltransferase activity"/>
    <property type="evidence" value="ECO:0007669"/>
    <property type="project" value="UniProtKB-KW"/>
</dbReference>
<keyword evidence="1" id="KW-0489">Methyltransferase</keyword>
<dbReference type="Gene3D" id="1.25.40.10">
    <property type="entry name" value="Tetratricopeptide repeat domain"/>
    <property type="match status" value="1"/>
</dbReference>
<dbReference type="GO" id="GO:0008270">
    <property type="term" value="F:zinc ion binding"/>
    <property type="evidence" value="ECO:0007669"/>
    <property type="project" value="UniProtKB-KW"/>
</dbReference>
<dbReference type="Gene3D" id="2.170.270.10">
    <property type="entry name" value="SET domain"/>
    <property type="match status" value="1"/>
</dbReference>
<dbReference type="SMART" id="SM00028">
    <property type="entry name" value="TPR"/>
    <property type="match status" value="2"/>
</dbReference>